<dbReference type="EMBL" id="DRLI01000297">
    <property type="protein sequence ID" value="HHM02893.1"/>
    <property type="molecule type" value="Genomic_DNA"/>
</dbReference>
<reference evidence="2" key="1">
    <citation type="journal article" date="2020" name="mSystems">
        <title>Genome- and Community-Level Interaction Insights into Carbon Utilization and Element Cycling Functions of Hydrothermarchaeota in Hydrothermal Sediment.</title>
        <authorList>
            <person name="Zhou Z."/>
            <person name="Liu Y."/>
            <person name="Xu W."/>
            <person name="Pan J."/>
            <person name="Luo Z.H."/>
            <person name="Li M."/>
        </authorList>
    </citation>
    <scope>NUCLEOTIDE SEQUENCE [LARGE SCALE GENOMIC DNA]</scope>
    <source>
        <strain evidence="2">HyVt-460</strain>
    </source>
</reference>
<gene>
    <name evidence="2" type="ORF">ENJ15_07740</name>
</gene>
<accession>A0A7V5RQG3</accession>
<evidence type="ECO:0000313" key="2">
    <source>
        <dbReference type="EMBL" id="HHM02893.1"/>
    </source>
</evidence>
<feature type="domain" description="CHASE2" evidence="1">
    <location>
        <begin position="22"/>
        <end position="80"/>
    </location>
</feature>
<dbReference type="AlphaFoldDB" id="A0A7V5RQG3"/>
<dbReference type="Proteomes" id="UP000885771">
    <property type="component" value="Unassembled WGS sequence"/>
</dbReference>
<dbReference type="Pfam" id="PF05226">
    <property type="entry name" value="CHASE2"/>
    <property type="match status" value="1"/>
</dbReference>
<protein>
    <submittedName>
        <fullName evidence="2">CHASE2 domain-containing protein</fullName>
    </submittedName>
</protein>
<organism evidence="2">
    <name type="scientific">Caldithrix abyssi</name>
    <dbReference type="NCBI Taxonomy" id="187145"/>
    <lineage>
        <taxon>Bacteria</taxon>
        <taxon>Pseudomonadati</taxon>
        <taxon>Calditrichota</taxon>
        <taxon>Calditrichia</taxon>
        <taxon>Calditrichales</taxon>
        <taxon>Calditrichaceae</taxon>
        <taxon>Caldithrix</taxon>
    </lineage>
</organism>
<dbReference type="InterPro" id="IPR007890">
    <property type="entry name" value="CHASE2"/>
</dbReference>
<feature type="non-terminal residue" evidence="2">
    <location>
        <position position="80"/>
    </location>
</feature>
<sequence>MEKSKKMPEWLIVLGISIVSVLAALMMANTTSFQTLELKSLDMRFGLRGPLSVEDNPIVILKIDDQSDESTPHRWPWPRS</sequence>
<evidence type="ECO:0000259" key="1">
    <source>
        <dbReference type="Pfam" id="PF05226"/>
    </source>
</evidence>
<name>A0A7V5RQG3_CALAY</name>
<comment type="caution">
    <text evidence="2">The sequence shown here is derived from an EMBL/GenBank/DDBJ whole genome shotgun (WGS) entry which is preliminary data.</text>
</comment>
<proteinExistence type="predicted"/>